<keyword evidence="3 14" id="KW-0436">Ligase</keyword>
<evidence type="ECO:0000256" key="2">
    <source>
        <dbReference type="ARBA" id="ARBA00013308"/>
    </source>
</evidence>
<evidence type="ECO:0000256" key="13">
    <source>
        <dbReference type="ARBA" id="ARBA00023306"/>
    </source>
</evidence>
<evidence type="ECO:0000256" key="7">
    <source>
        <dbReference type="ARBA" id="ARBA00022741"/>
    </source>
</evidence>
<evidence type="ECO:0000256" key="1">
    <source>
        <dbReference type="ARBA" id="ARBA00007572"/>
    </source>
</evidence>
<dbReference type="RefSeq" id="WP_125672014.1">
    <property type="nucleotide sequence ID" value="NZ_RCOS01000125.1"/>
</dbReference>
<evidence type="ECO:0000256" key="11">
    <source>
        <dbReference type="ARBA" id="ARBA00023172"/>
    </source>
</evidence>
<feature type="binding site" evidence="14">
    <location>
        <position position="221"/>
    </location>
    <ligand>
        <name>ATP</name>
        <dbReference type="ChEBI" id="CHEBI:30616"/>
    </ligand>
</feature>
<evidence type="ECO:0000313" key="17">
    <source>
        <dbReference type="EMBL" id="RSN73247.1"/>
    </source>
</evidence>
<dbReference type="GO" id="GO:0071897">
    <property type="term" value="P:DNA biosynthetic process"/>
    <property type="evidence" value="ECO:0007669"/>
    <property type="project" value="InterPro"/>
</dbReference>
<sequence length="513" mass="58239">MLLEELVKVLNRVRETSSREKKVAIMADFLRNLDDNDLKNVVKLISGIGRINVSWGTIARAVGLSQGEDIGEMVRRSLLEKRKQHSLVEEAVTVEELIDLLSYLESLKGKGSSEKRVALIRSFFRRLSPEEAGFVARCITGEMRAGLSKGLLIEAIGRAFGRGDISKAHTVIGDLSELALMAKKGKLQVSPKLFSPISPMLAESCYSVKEALEEMGIAAFEYKLDGVRVQVHKEGDRIKMFSRRLSDITDRFRVELDLKCESCITEGEIIGLGLDGRPVPFQILMRKADIRREILFFDLVYLNGKTLLDTPYQERRKMLEEISDKLVPRIVTDDQKRAEEFLKEAMEMGHEGLMAKKLNSPYQAGVRGRYWLKIKPGLEKLDLVIVGADWGYGRRSRWLSDYYLAAYDEERGTFEVVGKTFKGLTDEEFEKMTGKLLSLAVKEDGKTVWVKPEVVVEVAYDEIQRSPKYRSGFALRFARITAIREDKSPGDADTISKIKRIYESQFSRKSAKW</sequence>
<dbReference type="SUPFAM" id="SSF117018">
    <property type="entry name" value="ATP-dependent DNA ligase DNA-binding domain"/>
    <property type="match status" value="1"/>
</dbReference>
<dbReference type="Gene3D" id="3.30.470.30">
    <property type="entry name" value="DNA ligase/mRNA capping enzyme"/>
    <property type="match status" value="1"/>
</dbReference>
<protein>
    <recommendedName>
        <fullName evidence="2 14">DNA ligase</fullName>
        <ecNumber evidence="14">6.5.1.1</ecNumber>
    </recommendedName>
    <alternativeName>
        <fullName evidence="14">Polydeoxyribonucleotide synthase [ATP]</fullName>
    </alternativeName>
</protein>
<dbReference type="InterPro" id="IPR012309">
    <property type="entry name" value="DNA_ligase_ATP-dep_C"/>
</dbReference>
<evidence type="ECO:0000256" key="9">
    <source>
        <dbReference type="ARBA" id="ARBA00022840"/>
    </source>
</evidence>
<dbReference type="InterPro" id="IPR012340">
    <property type="entry name" value="NA-bd_OB-fold"/>
</dbReference>
<dbReference type="SUPFAM" id="SSF50249">
    <property type="entry name" value="Nucleic acid-binding proteins"/>
    <property type="match status" value="1"/>
</dbReference>
<evidence type="ECO:0000256" key="3">
    <source>
        <dbReference type="ARBA" id="ARBA00022598"/>
    </source>
</evidence>
<keyword evidence="8 14" id="KW-0227">DNA damage</keyword>
<comment type="caution">
    <text evidence="17">The sequence shown here is derived from an EMBL/GenBank/DDBJ whole genome shotgun (WGS) entry which is preliminary data.</text>
</comment>
<dbReference type="PROSITE" id="PS50160">
    <property type="entry name" value="DNA_LIGASE_A3"/>
    <property type="match status" value="1"/>
</dbReference>
<dbReference type="InterPro" id="IPR012310">
    <property type="entry name" value="DNA_ligase_ATP-dep_cent"/>
</dbReference>
<evidence type="ECO:0000256" key="8">
    <source>
        <dbReference type="ARBA" id="ARBA00022763"/>
    </source>
</evidence>
<comment type="cofactor">
    <cofactor evidence="14">
        <name>Mg(2+)</name>
        <dbReference type="ChEBI" id="CHEBI:18420"/>
    </cofactor>
</comment>
<dbReference type="PANTHER" id="PTHR45674:SF7">
    <property type="entry name" value="DNA LIGASE"/>
    <property type="match status" value="1"/>
</dbReference>
<feature type="binding site" evidence="14">
    <location>
        <position position="243"/>
    </location>
    <ligand>
        <name>ATP</name>
        <dbReference type="ChEBI" id="CHEBI:30616"/>
    </ligand>
</feature>
<dbReference type="InterPro" id="IPR050191">
    <property type="entry name" value="ATP-dep_DNA_ligase"/>
</dbReference>
<dbReference type="Gene3D" id="2.40.50.140">
    <property type="entry name" value="Nucleic acid-binding proteins"/>
    <property type="match status" value="1"/>
</dbReference>
<keyword evidence="9 14" id="KW-0067">ATP-binding</keyword>
<evidence type="ECO:0000259" key="16">
    <source>
        <dbReference type="PROSITE" id="PS50160"/>
    </source>
</evidence>
<feature type="binding site" evidence="14">
    <location>
        <position position="367"/>
    </location>
    <ligand>
        <name>ATP</name>
        <dbReference type="ChEBI" id="CHEBI:30616"/>
    </ligand>
</feature>
<comment type="function">
    <text evidence="14">DNA ligase that seals nicks in double-stranded DNA during DNA replication, DNA recombination and DNA repair.</text>
</comment>
<evidence type="ECO:0000256" key="5">
    <source>
        <dbReference type="ARBA" id="ARBA00022705"/>
    </source>
</evidence>
<keyword evidence="10 14" id="KW-0460">Magnesium</keyword>
<dbReference type="GO" id="GO:0006310">
    <property type="term" value="P:DNA recombination"/>
    <property type="evidence" value="ECO:0007669"/>
    <property type="project" value="UniProtKB-UniRule"/>
</dbReference>
<evidence type="ECO:0000256" key="6">
    <source>
        <dbReference type="ARBA" id="ARBA00022723"/>
    </source>
</evidence>
<dbReference type="AlphaFoldDB" id="A0A429GHJ9"/>
<feature type="binding site" evidence="14">
    <location>
        <position position="268"/>
    </location>
    <ligand>
        <name>ATP</name>
        <dbReference type="ChEBI" id="CHEBI:30616"/>
    </ligand>
</feature>
<keyword evidence="12 14" id="KW-0234">DNA repair</keyword>
<comment type="catalytic activity">
    <reaction evidence="14">
        <text>ATP + (deoxyribonucleotide)n-3'-hydroxyl + 5'-phospho-(deoxyribonucleotide)m = (deoxyribonucleotide)n+m + AMP + diphosphate.</text>
        <dbReference type="EC" id="6.5.1.1"/>
    </reaction>
</comment>
<evidence type="ECO:0000256" key="14">
    <source>
        <dbReference type="HAMAP-Rule" id="MF_00407"/>
    </source>
</evidence>
<dbReference type="GO" id="GO:0005524">
    <property type="term" value="F:ATP binding"/>
    <property type="evidence" value="ECO:0007669"/>
    <property type="project" value="UniProtKB-UniRule"/>
</dbReference>
<dbReference type="Pfam" id="PF04675">
    <property type="entry name" value="DNA_ligase_A_N"/>
    <property type="match status" value="1"/>
</dbReference>
<feature type="active site" description="N6-AMP-lysine intermediate" evidence="14">
    <location>
        <position position="223"/>
    </location>
</feature>
<dbReference type="GO" id="GO:0051301">
    <property type="term" value="P:cell division"/>
    <property type="evidence" value="ECO:0007669"/>
    <property type="project" value="UniProtKB-KW"/>
</dbReference>
<organism evidence="17 18">
    <name type="scientific">Candidatus Methanodesulfokora washburnensis</name>
    <dbReference type="NCBI Taxonomy" id="2478471"/>
    <lineage>
        <taxon>Archaea</taxon>
        <taxon>Thermoproteota</taxon>
        <taxon>Candidatus Korarchaeia</taxon>
        <taxon>Candidatus Korarchaeia incertae sedis</taxon>
        <taxon>Candidatus Methanodesulfokora</taxon>
    </lineage>
</organism>
<evidence type="ECO:0000256" key="12">
    <source>
        <dbReference type="ARBA" id="ARBA00023204"/>
    </source>
</evidence>
<evidence type="ECO:0000256" key="15">
    <source>
        <dbReference type="RuleBase" id="RU004196"/>
    </source>
</evidence>
<dbReference type="NCBIfam" id="TIGR00574">
    <property type="entry name" value="dnl1"/>
    <property type="match status" value="1"/>
</dbReference>
<keyword evidence="18" id="KW-1185">Reference proteome</keyword>
<dbReference type="InterPro" id="IPR000977">
    <property type="entry name" value="DNA_ligase_ATP-dep"/>
</dbReference>
<feature type="domain" description="ATP-dependent DNA ligase family profile" evidence="16">
    <location>
        <begin position="285"/>
        <end position="408"/>
    </location>
</feature>
<dbReference type="GO" id="GO:0003677">
    <property type="term" value="F:DNA binding"/>
    <property type="evidence" value="ECO:0007669"/>
    <property type="project" value="InterPro"/>
</dbReference>
<name>A0A429GHJ9_9CREN</name>
<gene>
    <name evidence="14" type="primary">lig</name>
    <name evidence="17" type="ORF">D6D85_11020</name>
</gene>
<proteinExistence type="inferred from homology"/>
<dbReference type="GO" id="GO:0003910">
    <property type="term" value="F:DNA ligase (ATP) activity"/>
    <property type="evidence" value="ECO:0007669"/>
    <property type="project" value="UniProtKB-UniRule"/>
</dbReference>
<feature type="binding site" evidence="14">
    <location>
        <position position="297"/>
    </location>
    <ligand>
        <name>ATP</name>
        <dbReference type="ChEBI" id="CHEBI:30616"/>
    </ligand>
</feature>
<dbReference type="CDD" id="cd07901">
    <property type="entry name" value="Adenylation_DNA_ligase_Arch_LigB"/>
    <property type="match status" value="1"/>
</dbReference>
<keyword evidence="7 14" id="KW-0547">Nucleotide-binding</keyword>
<dbReference type="InterPro" id="IPR016059">
    <property type="entry name" value="DNA_ligase_ATP-dep_CS"/>
</dbReference>
<dbReference type="GO" id="GO:0046872">
    <property type="term" value="F:metal ion binding"/>
    <property type="evidence" value="ECO:0007669"/>
    <property type="project" value="UniProtKB-KW"/>
</dbReference>
<feature type="binding site" evidence="14">
    <location>
        <position position="228"/>
    </location>
    <ligand>
        <name>ATP</name>
        <dbReference type="ChEBI" id="CHEBI:30616"/>
    </ligand>
</feature>
<dbReference type="Proteomes" id="UP000277582">
    <property type="component" value="Unassembled WGS sequence"/>
</dbReference>
<dbReference type="CDD" id="cd07972">
    <property type="entry name" value="OBF_DNA_ligase_Arch_LigB"/>
    <property type="match status" value="1"/>
</dbReference>
<dbReference type="PROSITE" id="PS00333">
    <property type="entry name" value="DNA_LIGASE_A2"/>
    <property type="match status" value="1"/>
</dbReference>
<dbReference type="EMBL" id="RCOS01000125">
    <property type="protein sequence ID" value="RSN73247.1"/>
    <property type="molecule type" value="Genomic_DNA"/>
</dbReference>
<evidence type="ECO:0000256" key="10">
    <source>
        <dbReference type="ARBA" id="ARBA00022842"/>
    </source>
</evidence>
<keyword evidence="4 14" id="KW-0132">Cell division</keyword>
<feature type="binding site" evidence="14">
    <location>
        <position position="373"/>
    </location>
    <ligand>
        <name>ATP</name>
        <dbReference type="ChEBI" id="CHEBI:30616"/>
    </ligand>
</feature>
<accession>A0A429GHJ9</accession>
<dbReference type="InterPro" id="IPR022865">
    <property type="entry name" value="DNA_ligae_ATP-dep_bac/arc"/>
</dbReference>
<evidence type="ECO:0000313" key="18">
    <source>
        <dbReference type="Proteomes" id="UP000277582"/>
    </source>
</evidence>
<dbReference type="Gene3D" id="1.10.3260.10">
    <property type="entry name" value="DNA ligase, ATP-dependent, N-terminal domain"/>
    <property type="match status" value="1"/>
</dbReference>
<keyword evidence="11 14" id="KW-0233">DNA recombination</keyword>
<keyword evidence="5 14" id="KW-0235">DNA replication</keyword>
<dbReference type="PANTHER" id="PTHR45674">
    <property type="entry name" value="DNA LIGASE 1/3 FAMILY MEMBER"/>
    <property type="match status" value="1"/>
</dbReference>
<dbReference type="GO" id="GO:0006273">
    <property type="term" value="P:lagging strand elongation"/>
    <property type="evidence" value="ECO:0007669"/>
    <property type="project" value="TreeGrafter"/>
</dbReference>
<dbReference type="GO" id="GO:0006281">
    <property type="term" value="P:DNA repair"/>
    <property type="evidence" value="ECO:0007669"/>
    <property type="project" value="UniProtKB-UniRule"/>
</dbReference>
<reference evidence="17 18" key="1">
    <citation type="submission" date="2018-10" db="EMBL/GenBank/DDBJ databases">
        <title>Co-occurring genomic capacity for anaerobic methane metabolism and dissimilatory sulfite reduction discovered in the Korarchaeota.</title>
        <authorList>
            <person name="Mckay L.J."/>
            <person name="Dlakic M."/>
            <person name="Fields M.W."/>
            <person name="Delmont T.O."/>
            <person name="Eren A.M."/>
            <person name="Jay Z.J."/>
            <person name="Klingelsmith K.B."/>
            <person name="Rusch D.B."/>
            <person name="Inskeep W.P."/>
        </authorList>
    </citation>
    <scope>NUCLEOTIDE SEQUENCE [LARGE SCALE GENOMIC DNA]</scope>
    <source>
        <strain evidence="17 18">MDKW</strain>
    </source>
</reference>
<dbReference type="PROSITE" id="PS00697">
    <property type="entry name" value="DNA_LIGASE_A1"/>
    <property type="match status" value="1"/>
</dbReference>
<dbReference type="FunFam" id="2.40.50.140:FF:000163">
    <property type="entry name" value="Probable DNA ligase"/>
    <property type="match status" value="1"/>
</dbReference>
<keyword evidence="6 14" id="KW-0479">Metal-binding</keyword>
<evidence type="ECO:0000256" key="4">
    <source>
        <dbReference type="ARBA" id="ARBA00022618"/>
    </source>
</evidence>
<comment type="similarity">
    <text evidence="1 14 15">Belongs to the ATP-dependent DNA ligase family.</text>
</comment>
<dbReference type="SUPFAM" id="SSF56091">
    <property type="entry name" value="DNA ligase/mRNA capping enzyme, catalytic domain"/>
    <property type="match status" value="1"/>
</dbReference>
<dbReference type="OrthoDB" id="31274at2157"/>
<dbReference type="Pfam" id="PF04679">
    <property type="entry name" value="DNA_ligase_A_C"/>
    <property type="match status" value="1"/>
</dbReference>
<dbReference type="HAMAP" id="MF_00407">
    <property type="entry name" value="DNA_ligase"/>
    <property type="match status" value="1"/>
</dbReference>
<dbReference type="InterPro" id="IPR012308">
    <property type="entry name" value="DNA_ligase_ATP-dep_N"/>
</dbReference>
<dbReference type="InterPro" id="IPR036599">
    <property type="entry name" value="DNA_ligase_N_sf"/>
</dbReference>
<keyword evidence="13 14" id="KW-0131">Cell cycle</keyword>
<dbReference type="Pfam" id="PF01068">
    <property type="entry name" value="DNA_ligase_A_M"/>
    <property type="match status" value="1"/>
</dbReference>
<dbReference type="EC" id="6.5.1.1" evidence="14"/>